<dbReference type="InterPro" id="IPR036388">
    <property type="entry name" value="WH-like_DNA-bd_sf"/>
</dbReference>
<gene>
    <name evidence="6" type="ORF">FKKJMMIK_00026</name>
</gene>
<dbReference type="Pfam" id="PF00891">
    <property type="entry name" value="Methyltransf_2"/>
    <property type="match status" value="1"/>
</dbReference>
<evidence type="ECO:0000313" key="6">
    <source>
        <dbReference type="EMBL" id="QNO57428.1"/>
    </source>
</evidence>
<dbReference type="InterPro" id="IPR036390">
    <property type="entry name" value="WH_DNA-bd_sf"/>
</dbReference>
<keyword evidence="1" id="KW-0489">Methyltransferase</keyword>
<name>A0A7G9ZAZ4_9EURY</name>
<dbReference type="SUPFAM" id="SSF53335">
    <property type="entry name" value="S-adenosyl-L-methionine-dependent methyltransferases"/>
    <property type="match status" value="1"/>
</dbReference>
<dbReference type="AlphaFoldDB" id="A0A7G9ZAZ4"/>
<dbReference type="CDD" id="cd02440">
    <property type="entry name" value="AdoMet_MTases"/>
    <property type="match status" value="1"/>
</dbReference>
<feature type="domain" description="O-methyltransferase C-terminal" evidence="4">
    <location>
        <begin position="165"/>
        <end position="293"/>
    </location>
</feature>
<evidence type="ECO:0008006" key="7">
    <source>
        <dbReference type="Google" id="ProtNLM"/>
    </source>
</evidence>
<evidence type="ECO:0000256" key="1">
    <source>
        <dbReference type="ARBA" id="ARBA00022603"/>
    </source>
</evidence>
<evidence type="ECO:0000259" key="4">
    <source>
        <dbReference type="Pfam" id="PF00891"/>
    </source>
</evidence>
<keyword evidence="2" id="KW-0808">Transferase</keyword>
<accession>A0A7G9ZAZ4</accession>
<dbReference type="GO" id="GO:0046983">
    <property type="term" value="F:protein dimerization activity"/>
    <property type="evidence" value="ECO:0007669"/>
    <property type="project" value="InterPro"/>
</dbReference>
<organism evidence="6">
    <name type="scientific">Candidatus Methanophaga sp. ANME-1 ERB7</name>
    <dbReference type="NCBI Taxonomy" id="2759913"/>
    <lineage>
        <taxon>Archaea</taxon>
        <taxon>Methanobacteriati</taxon>
        <taxon>Methanobacteriota</taxon>
        <taxon>Stenosarchaea group</taxon>
        <taxon>Methanomicrobia</taxon>
        <taxon>Candidatus Methanophagales</taxon>
        <taxon>Candidatus Methanophagaceae</taxon>
        <taxon>Candidatus Methanophaga</taxon>
    </lineage>
</organism>
<evidence type="ECO:0000259" key="5">
    <source>
        <dbReference type="Pfam" id="PF08100"/>
    </source>
</evidence>
<sequence length="339" mass="37245">MKKLPEVNESFEELYRMLIAPIRSKLLLTSIELKVFDQLSEPRSAEAVAEALGTHPENTRLFLDGLAASDLVVKQDGLYQNTPVAQTFLVENTPTFLGPMLTITAQTFFALDDLPKLVKEGPPPPSPEADMGSEETWAQFASVVANGERAGIARQAPEIVSGLPEFPSFTKMLDLGGGPGLIGIAIVAAHPSMKGVIFDRPAIIKVAETFIKEYKMEDRMDVLGGDFNHDPIGEEYDLIWASSALSLAKDDMDSLTKKIYDALNPGGVFLVLHEGLTYERTKPDDMVLSMMPMALTGQDMWFDQGFIADSMLRVGFKSVRSRTLDTDWGPMDLDIGRKA</sequence>
<dbReference type="GO" id="GO:0032259">
    <property type="term" value="P:methylation"/>
    <property type="evidence" value="ECO:0007669"/>
    <property type="project" value="UniProtKB-KW"/>
</dbReference>
<dbReference type="EMBL" id="MT631688">
    <property type="protein sequence ID" value="QNO57428.1"/>
    <property type="molecule type" value="Genomic_DNA"/>
</dbReference>
<dbReference type="Pfam" id="PF08100">
    <property type="entry name" value="Dimerisation"/>
    <property type="match status" value="1"/>
</dbReference>
<reference evidence="6" key="1">
    <citation type="submission" date="2020-06" db="EMBL/GenBank/DDBJ databases">
        <title>Unique genomic features of the anaerobic methanotrophic archaea.</title>
        <authorList>
            <person name="Chadwick G.L."/>
            <person name="Skennerton C.T."/>
            <person name="Laso-Perez R."/>
            <person name="Leu A.O."/>
            <person name="Speth D.R."/>
            <person name="Yu H."/>
            <person name="Morgan-Lang C."/>
            <person name="Hatzenpichler R."/>
            <person name="Goudeau D."/>
            <person name="Malmstrom R."/>
            <person name="Brazelton W.J."/>
            <person name="Woyke T."/>
            <person name="Hallam S.J."/>
            <person name="Tyson G.W."/>
            <person name="Wegener G."/>
            <person name="Boetius A."/>
            <person name="Orphan V."/>
        </authorList>
    </citation>
    <scope>NUCLEOTIDE SEQUENCE</scope>
</reference>
<dbReference type="Gene3D" id="1.10.10.10">
    <property type="entry name" value="Winged helix-like DNA-binding domain superfamily/Winged helix DNA-binding domain"/>
    <property type="match status" value="1"/>
</dbReference>
<protein>
    <recommendedName>
        <fullName evidence="7">Methyltransferase</fullName>
    </recommendedName>
</protein>
<dbReference type="InterPro" id="IPR016461">
    <property type="entry name" value="COMT-like"/>
</dbReference>
<evidence type="ECO:0000256" key="3">
    <source>
        <dbReference type="ARBA" id="ARBA00022691"/>
    </source>
</evidence>
<feature type="domain" description="O-methyltransferase dimerisation" evidence="5">
    <location>
        <begin position="22"/>
        <end position="90"/>
    </location>
</feature>
<dbReference type="Gene3D" id="3.40.50.150">
    <property type="entry name" value="Vaccinia Virus protein VP39"/>
    <property type="match status" value="1"/>
</dbReference>
<dbReference type="GO" id="GO:0008171">
    <property type="term" value="F:O-methyltransferase activity"/>
    <property type="evidence" value="ECO:0007669"/>
    <property type="project" value="InterPro"/>
</dbReference>
<proteinExistence type="predicted"/>
<dbReference type="SUPFAM" id="SSF46785">
    <property type="entry name" value="Winged helix' DNA-binding domain"/>
    <property type="match status" value="1"/>
</dbReference>
<dbReference type="InterPro" id="IPR012967">
    <property type="entry name" value="COMT_dimerisation"/>
</dbReference>
<dbReference type="InterPro" id="IPR001077">
    <property type="entry name" value="COMT_C"/>
</dbReference>
<keyword evidence="3" id="KW-0949">S-adenosyl-L-methionine</keyword>
<dbReference type="InterPro" id="IPR029063">
    <property type="entry name" value="SAM-dependent_MTases_sf"/>
</dbReference>
<evidence type="ECO:0000256" key="2">
    <source>
        <dbReference type="ARBA" id="ARBA00022679"/>
    </source>
</evidence>
<dbReference type="PROSITE" id="PS51683">
    <property type="entry name" value="SAM_OMT_II"/>
    <property type="match status" value="1"/>
</dbReference>
<dbReference type="PANTHER" id="PTHR11746">
    <property type="entry name" value="O-METHYLTRANSFERASE"/>
    <property type="match status" value="1"/>
</dbReference>